<feature type="compositionally biased region" description="Basic and acidic residues" evidence="1">
    <location>
        <begin position="352"/>
        <end position="365"/>
    </location>
</feature>
<protein>
    <recommendedName>
        <fullName evidence="3">Piezo TM1-24 domain-containing protein</fullName>
    </recommendedName>
</protein>
<feature type="compositionally biased region" description="Acidic residues" evidence="1">
    <location>
        <begin position="137"/>
        <end position="167"/>
    </location>
</feature>
<proteinExistence type="predicted"/>
<evidence type="ECO:0000256" key="2">
    <source>
        <dbReference type="SAM" id="Phobius"/>
    </source>
</evidence>
<feature type="non-terminal residue" evidence="4">
    <location>
        <position position="1"/>
    </location>
</feature>
<dbReference type="EMBL" id="JAYMGO010000007">
    <property type="protein sequence ID" value="KAL1270764.1"/>
    <property type="molecule type" value="Genomic_DNA"/>
</dbReference>
<sequence length="573" mass="64509">SVFRYNALSLVYLLYLLLLPWFQWPNKHTLRGHTGRYIKALFSTSLIFLLAHVTFQICLYTIPSLDDALGHNCSTWETLSRHVGVSRLPLEDPWSMVWLLTPDLGIFIISLITLILCSRLLKKREEGPIPHMSTLLQEEDETEDDDDDVEEEDEGMLSCSETEDEESPSSSSGAAQLAARLRATAQRFLRNMGRILAITLLALAGITLPSAFSAFYFILFIGVCTWWACHFPISHLGFNALCVMVAFFTGGHLVCLYLYQSSFAQDMFSPVGLWARLFGLKDIIKPGNCSSFDITLNTQHDWPVYVNPGILLLLYISVTIVLKINSYSLGHTDKTDEGGGVKTAQGEAGEEVELKPWEARRHSNEDDTTQTLLTVGESPLSESQISKEPVTNGSSQHDMGPSGEASADNPLRLVGHMILQQSYICALIAMMVWSITYHSWLTFVLLLWSCVIWMLRARQRCATLCSPFILLYGLALCCLQYVWAMDLETELPQHIGTMSLHQLGLDRAQYPCLRLGAMLLFTLTFWLLLRQSVKDMFSRKKRMTAALQEVTTGGEQEHQDLKGHPDMCLEQEC</sequence>
<feature type="transmembrane region" description="Helical" evidence="2">
    <location>
        <begin position="462"/>
        <end position="483"/>
    </location>
</feature>
<feature type="transmembrane region" description="Helical" evidence="2">
    <location>
        <begin position="240"/>
        <end position="259"/>
    </location>
</feature>
<keyword evidence="2" id="KW-0472">Membrane</keyword>
<feature type="region of interest" description="Disordered" evidence="1">
    <location>
        <begin position="131"/>
        <end position="171"/>
    </location>
</feature>
<feature type="transmembrane region" description="Helical" evidence="2">
    <location>
        <begin position="305"/>
        <end position="324"/>
    </location>
</feature>
<dbReference type="PANTHER" id="PTHR47049">
    <property type="entry name" value="PIEZO-TYPE MECHANOSENSITIVE ION CHANNEL HOMOLOG"/>
    <property type="match status" value="1"/>
</dbReference>
<dbReference type="InterPro" id="IPR056769">
    <property type="entry name" value="Piezo_TM1-24"/>
</dbReference>
<dbReference type="PANTHER" id="PTHR47049:SF5">
    <property type="entry name" value="PIEZO-TYPE MECHANOSENSITIVE ION CHANNEL COMPONENT"/>
    <property type="match status" value="1"/>
</dbReference>
<dbReference type="InterPro" id="IPR027272">
    <property type="entry name" value="Piezo"/>
</dbReference>
<feature type="transmembrane region" description="Helical" evidence="2">
    <location>
        <begin position="96"/>
        <end position="117"/>
    </location>
</feature>
<feature type="region of interest" description="Disordered" evidence="1">
    <location>
        <begin position="335"/>
        <end position="405"/>
    </location>
</feature>
<evidence type="ECO:0000313" key="5">
    <source>
        <dbReference type="Proteomes" id="UP001558613"/>
    </source>
</evidence>
<keyword evidence="2" id="KW-1133">Transmembrane helix</keyword>
<feature type="domain" description="Piezo TM1-24" evidence="3">
    <location>
        <begin position="4"/>
        <end position="559"/>
    </location>
</feature>
<feature type="transmembrane region" description="Helical" evidence="2">
    <location>
        <begin position="6"/>
        <end position="25"/>
    </location>
</feature>
<keyword evidence="5" id="KW-1185">Reference proteome</keyword>
<organism evidence="4 5">
    <name type="scientific">Cirrhinus molitorella</name>
    <name type="common">mud carp</name>
    <dbReference type="NCBI Taxonomy" id="172907"/>
    <lineage>
        <taxon>Eukaryota</taxon>
        <taxon>Metazoa</taxon>
        <taxon>Chordata</taxon>
        <taxon>Craniata</taxon>
        <taxon>Vertebrata</taxon>
        <taxon>Euteleostomi</taxon>
        <taxon>Actinopterygii</taxon>
        <taxon>Neopterygii</taxon>
        <taxon>Teleostei</taxon>
        <taxon>Ostariophysi</taxon>
        <taxon>Cypriniformes</taxon>
        <taxon>Cyprinidae</taxon>
        <taxon>Labeoninae</taxon>
        <taxon>Labeonini</taxon>
        <taxon>Cirrhinus</taxon>
    </lineage>
</organism>
<gene>
    <name evidence="4" type="ORF">QQF64_029780</name>
</gene>
<dbReference type="Pfam" id="PF24871">
    <property type="entry name" value="Piezo_TM1-24"/>
    <property type="match status" value="1"/>
</dbReference>
<keyword evidence="2" id="KW-0812">Transmembrane</keyword>
<feature type="compositionally biased region" description="Polar residues" evidence="1">
    <location>
        <begin position="380"/>
        <end position="397"/>
    </location>
</feature>
<feature type="transmembrane region" description="Helical" evidence="2">
    <location>
        <begin position="37"/>
        <end position="62"/>
    </location>
</feature>
<accession>A0ABR3N1K5</accession>
<feature type="transmembrane region" description="Helical" evidence="2">
    <location>
        <begin position="508"/>
        <end position="529"/>
    </location>
</feature>
<reference evidence="4 5" key="1">
    <citation type="submission" date="2023-09" db="EMBL/GenBank/DDBJ databases">
        <authorList>
            <person name="Wang M."/>
        </authorList>
    </citation>
    <scope>NUCLEOTIDE SEQUENCE [LARGE SCALE GENOMIC DNA]</scope>
    <source>
        <strain evidence="4">GT-2023</strain>
        <tissue evidence="4">Liver</tissue>
    </source>
</reference>
<evidence type="ECO:0000259" key="3">
    <source>
        <dbReference type="Pfam" id="PF24871"/>
    </source>
</evidence>
<name>A0ABR3N1K5_9TELE</name>
<evidence type="ECO:0000313" key="4">
    <source>
        <dbReference type="EMBL" id="KAL1270764.1"/>
    </source>
</evidence>
<dbReference type="Proteomes" id="UP001558613">
    <property type="component" value="Unassembled WGS sequence"/>
</dbReference>
<comment type="caution">
    <text evidence="4">The sequence shown here is derived from an EMBL/GenBank/DDBJ whole genome shotgun (WGS) entry which is preliminary data.</text>
</comment>
<evidence type="ECO:0000256" key="1">
    <source>
        <dbReference type="SAM" id="MobiDB-lite"/>
    </source>
</evidence>